<evidence type="ECO:0000313" key="2">
    <source>
        <dbReference type="Proteomes" id="UP000747542"/>
    </source>
</evidence>
<comment type="caution">
    <text evidence="1">The sequence shown here is derived from an EMBL/GenBank/DDBJ whole genome shotgun (WGS) entry which is preliminary data.</text>
</comment>
<reference evidence="1" key="1">
    <citation type="journal article" date="2021" name="Sci. Adv.">
        <title>The American lobster genome reveals insights on longevity, neural, and immune adaptations.</title>
        <authorList>
            <person name="Polinski J.M."/>
            <person name="Zimin A.V."/>
            <person name="Clark K.F."/>
            <person name="Kohn A.B."/>
            <person name="Sadowski N."/>
            <person name="Timp W."/>
            <person name="Ptitsyn A."/>
            <person name="Khanna P."/>
            <person name="Romanova D.Y."/>
            <person name="Williams P."/>
            <person name="Greenwood S.J."/>
            <person name="Moroz L.L."/>
            <person name="Walt D.R."/>
            <person name="Bodnar A.G."/>
        </authorList>
    </citation>
    <scope>NUCLEOTIDE SEQUENCE</scope>
    <source>
        <strain evidence="1">GMGI-L3</strain>
    </source>
</reference>
<name>A0A8J5ML63_HOMAM</name>
<dbReference type="AlphaFoldDB" id="A0A8J5ML63"/>
<sequence length="126" mass="14790">MEWRGVCGVTEHYKVERTVKSDRALWCGEECVEWQSIMVWRGTWRLTEHCGMESSLWSGRILWRKECGVAKHYGASSDRGLWCGEECGWQRIMFWRSVGSGKALWFGVAEHYDVKRRMEYGVCSID</sequence>
<evidence type="ECO:0000313" key="1">
    <source>
        <dbReference type="EMBL" id="KAG7155272.1"/>
    </source>
</evidence>
<protein>
    <submittedName>
        <fullName evidence="1">Uncharacterized protein</fullName>
    </submittedName>
</protein>
<organism evidence="1 2">
    <name type="scientific">Homarus americanus</name>
    <name type="common">American lobster</name>
    <dbReference type="NCBI Taxonomy" id="6706"/>
    <lineage>
        <taxon>Eukaryota</taxon>
        <taxon>Metazoa</taxon>
        <taxon>Ecdysozoa</taxon>
        <taxon>Arthropoda</taxon>
        <taxon>Crustacea</taxon>
        <taxon>Multicrustacea</taxon>
        <taxon>Malacostraca</taxon>
        <taxon>Eumalacostraca</taxon>
        <taxon>Eucarida</taxon>
        <taxon>Decapoda</taxon>
        <taxon>Pleocyemata</taxon>
        <taxon>Astacidea</taxon>
        <taxon>Nephropoidea</taxon>
        <taxon>Nephropidae</taxon>
        <taxon>Homarus</taxon>
    </lineage>
</organism>
<keyword evidence="2" id="KW-1185">Reference proteome</keyword>
<accession>A0A8J5ML63</accession>
<dbReference type="Proteomes" id="UP000747542">
    <property type="component" value="Unassembled WGS sequence"/>
</dbReference>
<gene>
    <name evidence="1" type="ORF">Hamer_G027536</name>
</gene>
<proteinExistence type="predicted"/>
<dbReference type="EMBL" id="JAHLQT010042272">
    <property type="protein sequence ID" value="KAG7155272.1"/>
    <property type="molecule type" value="Genomic_DNA"/>
</dbReference>